<dbReference type="Proteomes" id="UP000199514">
    <property type="component" value="Unassembled WGS sequence"/>
</dbReference>
<dbReference type="Gene3D" id="2.30.30.60">
    <property type="match status" value="1"/>
</dbReference>
<dbReference type="AlphaFoldDB" id="A0A1I1DX17"/>
<keyword evidence="9" id="KW-1185">Reference proteome</keyword>
<dbReference type="InterPro" id="IPR023408">
    <property type="entry name" value="MscS_beta-dom_sf"/>
</dbReference>
<dbReference type="SUPFAM" id="SSF50182">
    <property type="entry name" value="Sm-like ribonucleoproteins"/>
    <property type="match status" value="1"/>
</dbReference>
<keyword evidence="4 6" id="KW-0472">Membrane</keyword>
<name>A0A1I1DX17_9BACT</name>
<dbReference type="GO" id="GO:0016020">
    <property type="term" value="C:membrane"/>
    <property type="evidence" value="ECO:0007669"/>
    <property type="project" value="UniProtKB-SubCell"/>
</dbReference>
<feature type="region of interest" description="Disordered" evidence="5">
    <location>
        <begin position="358"/>
        <end position="384"/>
    </location>
</feature>
<dbReference type="EMBL" id="FOLE01000001">
    <property type="protein sequence ID" value="SFB77103.1"/>
    <property type="molecule type" value="Genomic_DNA"/>
</dbReference>
<evidence type="ECO:0000256" key="3">
    <source>
        <dbReference type="ARBA" id="ARBA00022989"/>
    </source>
</evidence>
<evidence type="ECO:0000313" key="9">
    <source>
        <dbReference type="Proteomes" id="UP000199514"/>
    </source>
</evidence>
<evidence type="ECO:0000256" key="2">
    <source>
        <dbReference type="ARBA" id="ARBA00022692"/>
    </source>
</evidence>
<dbReference type="PANTHER" id="PTHR30566:SF25">
    <property type="entry name" value="INNER MEMBRANE PROTEIN"/>
    <property type="match status" value="1"/>
</dbReference>
<accession>A0A1I1DX17</accession>
<dbReference type="InterPro" id="IPR010920">
    <property type="entry name" value="LSM_dom_sf"/>
</dbReference>
<feature type="transmembrane region" description="Helical" evidence="6">
    <location>
        <begin position="143"/>
        <end position="164"/>
    </location>
</feature>
<keyword evidence="2 6" id="KW-0812">Transmembrane</keyword>
<evidence type="ECO:0000256" key="5">
    <source>
        <dbReference type="SAM" id="MobiDB-lite"/>
    </source>
</evidence>
<feature type="transmembrane region" description="Helical" evidence="6">
    <location>
        <begin position="20"/>
        <end position="41"/>
    </location>
</feature>
<feature type="transmembrane region" description="Helical" evidence="6">
    <location>
        <begin position="62"/>
        <end position="80"/>
    </location>
</feature>
<dbReference type="PANTHER" id="PTHR30566">
    <property type="entry name" value="YNAI-RELATED MECHANOSENSITIVE ION CHANNEL"/>
    <property type="match status" value="1"/>
</dbReference>
<dbReference type="Pfam" id="PF00924">
    <property type="entry name" value="MS_channel_2nd"/>
    <property type="match status" value="1"/>
</dbReference>
<comment type="subcellular location">
    <subcellularLocation>
        <location evidence="1">Membrane</location>
    </subcellularLocation>
</comment>
<feature type="transmembrane region" description="Helical" evidence="6">
    <location>
        <begin position="92"/>
        <end position="113"/>
    </location>
</feature>
<reference evidence="8 9" key="1">
    <citation type="submission" date="2016-10" db="EMBL/GenBank/DDBJ databases">
        <authorList>
            <person name="de Groot N.N."/>
        </authorList>
    </citation>
    <scope>NUCLEOTIDE SEQUENCE [LARGE SCALE GENOMIC DNA]</scope>
    <source>
        <strain evidence="8 9">DSM 6793</strain>
    </source>
</reference>
<dbReference type="InterPro" id="IPR006685">
    <property type="entry name" value="MscS_channel_2nd"/>
</dbReference>
<feature type="domain" description="Mechanosensitive ion channel MscS" evidence="7">
    <location>
        <begin position="195"/>
        <end position="258"/>
    </location>
</feature>
<gene>
    <name evidence="8" type="ORF">SAMN05421780_101399</name>
</gene>
<feature type="compositionally biased region" description="Basic and acidic residues" evidence="5">
    <location>
        <begin position="375"/>
        <end position="384"/>
    </location>
</feature>
<dbReference type="OrthoDB" id="9792218at2"/>
<evidence type="ECO:0000256" key="4">
    <source>
        <dbReference type="ARBA" id="ARBA00023136"/>
    </source>
</evidence>
<dbReference type="Gene3D" id="1.10.287.1260">
    <property type="match status" value="1"/>
</dbReference>
<evidence type="ECO:0000256" key="1">
    <source>
        <dbReference type="ARBA" id="ARBA00004370"/>
    </source>
</evidence>
<protein>
    <submittedName>
        <fullName evidence="8">Small-conductance mechanosensitive channel</fullName>
    </submittedName>
</protein>
<sequence>MENTELLDAFRQLRSQWGIWGSTAIVAASVVLVYVFFYMLFRLLRAWILRENKALYPLLIKYAYRPSRSVAVVIGIMTALPLLELPPRFEKIINHGIELILITVIAHWLIRLITGTKFVMLMRYDNDLTDNLKARKVYTQFRIIERILIIAIIILAVGVGLMTFEKIRQVGVSLLASAGVIGVIMGLAAQRSIGMMFAGIQIAIAQPIRIEDVVVVEGEWGNVEEITLTYVSIRLWDERRLIVPINYFIEKPFQNWTRSSTNIMGTVMIYADYTIPISDLREAFTRFLRESSLWDGRVGTLVVTDATSETIQIRALMSSSNADYLFELRTFIREKLITYIRENYPNALPRRRVESFVQQVKTADEQPEEDPQNNSHEDNPMNLH</sequence>
<proteinExistence type="predicted"/>
<evidence type="ECO:0000256" key="6">
    <source>
        <dbReference type="SAM" id="Phobius"/>
    </source>
</evidence>
<dbReference type="STRING" id="927664.SAMN05421780_101399"/>
<evidence type="ECO:0000259" key="7">
    <source>
        <dbReference type="Pfam" id="PF00924"/>
    </source>
</evidence>
<keyword evidence="3 6" id="KW-1133">Transmembrane helix</keyword>
<dbReference type="GO" id="GO:0008381">
    <property type="term" value="F:mechanosensitive monoatomic ion channel activity"/>
    <property type="evidence" value="ECO:0007669"/>
    <property type="project" value="UniProtKB-ARBA"/>
</dbReference>
<dbReference type="RefSeq" id="WP_091506403.1">
    <property type="nucleotide sequence ID" value="NZ_FOLE01000001.1"/>
</dbReference>
<organism evidence="8 9">
    <name type="scientific">Flexibacter flexilis DSM 6793</name>
    <dbReference type="NCBI Taxonomy" id="927664"/>
    <lineage>
        <taxon>Bacteria</taxon>
        <taxon>Pseudomonadati</taxon>
        <taxon>Bacteroidota</taxon>
        <taxon>Cytophagia</taxon>
        <taxon>Cytophagales</taxon>
        <taxon>Flexibacteraceae</taxon>
        <taxon>Flexibacter</taxon>
    </lineage>
</organism>
<evidence type="ECO:0000313" key="8">
    <source>
        <dbReference type="EMBL" id="SFB77103.1"/>
    </source>
</evidence>
<feature type="transmembrane region" description="Helical" evidence="6">
    <location>
        <begin position="170"/>
        <end position="189"/>
    </location>
</feature>